<keyword evidence="1" id="KW-0812">Transmembrane</keyword>
<feature type="transmembrane region" description="Helical" evidence="1">
    <location>
        <begin position="20"/>
        <end position="43"/>
    </location>
</feature>
<proteinExistence type="predicted"/>
<evidence type="ECO:0000313" key="3">
    <source>
        <dbReference type="Proteomes" id="UP001443914"/>
    </source>
</evidence>
<keyword evidence="1" id="KW-0472">Membrane</keyword>
<sequence>MESVSPLCFLQKVFWYPIRSPLLCLFTNFNSLAMSISLIYSFVLNIATAPKILATPHEIPRWDIKMEQQIISDACELLFKYEVRRLKGVEDDTVISNSRDMDRYKFHRPCTLVCRILVPSYVSQGHRMNVVNL</sequence>
<evidence type="ECO:0000313" key="2">
    <source>
        <dbReference type="EMBL" id="KAK9691788.1"/>
    </source>
</evidence>
<dbReference type="Proteomes" id="UP001443914">
    <property type="component" value="Unassembled WGS sequence"/>
</dbReference>
<protein>
    <submittedName>
        <fullName evidence="2">Uncharacterized protein</fullName>
    </submittedName>
</protein>
<evidence type="ECO:0000256" key="1">
    <source>
        <dbReference type="SAM" id="Phobius"/>
    </source>
</evidence>
<dbReference type="AlphaFoldDB" id="A0AAW1IQR3"/>
<name>A0AAW1IQR3_SAPOF</name>
<accession>A0AAW1IQR3</accession>
<keyword evidence="3" id="KW-1185">Reference proteome</keyword>
<comment type="caution">
    <text evidence="2">The sequence shown here is derived from an EMBL/GenBank/DDBJ whole genome shotgun (WGS) entry which is preliminary data.</text>
</comment>
<keyword evidence="1" id="KW-1133">Transmembrane helix</keyword>
<reference evidence="2" key="1">
    <citation type="submission" date="2024-03" db="EMBL/GenBank/DDBJ databases">
        <title>WGS assembly of Saponaria officinalis var. Norfolk2.</title>
        <authorList>
            <person name="Jenkins J."/>
            <person name="Shu S."/>
            <person name="Grimwood J."/>
            <person name="Barry K."/>
            <person name="Goodstein D."/>
            <person name="Schmutz J."/>
            <person name="Leebens-Mack J."/>
            <person name="Osbourn A."/>
        </authorList>
    </citation>
    <scope>NUCLEOTIDE SEQUENCE [LARGE SCALE GENOMIC DNA]</scope>
    <source>
        <strain evidence="2">JIC</strain>
    </source>
</reference>
<dbReference type="EMBL" id="JBDFQZ010000009">
    <property type="protein sequence ID" value="KAK9691788.1"/>
    <property type="molecule type" value="Genomic_DNA"/>
</dbReference>
<organism evidence="2 3">
    <name type="scientific">Saponaria officinalis</name>
    <name type="common">Common soapwort</name>
    <name type="synonym">Lychnis saponaria</name>
    <dbReference type="NCBI Taxonomy" id="3572"/>
    <lineage>
        <taxon>Eukaryota</taxon>
        <taxon>Viridiplantae</taxon>
        <taxon>Streptophyta</taxon>
        <taxon>Embryophyta</taxon>
        <taxon>Tracheophyta</taxon>
        <taxon>Spermatophyta</taxon>
        <taxon>Magnoliopsida</taxon>
        <taxon>eudicotyledons</taxon>
        <taxon>Gunneridae</taxon>
        <taxon>Pentapetalae</taxon>
        <taxon>Caryophyllales</taxon>
        <taxon>Caryophyllaceae</taxon>
        <taxon>Caryophylleae</taxon>
        <taxon>Saponaria</taxon>
    </lineage>
</organism>
<gene>
    <name evidence="2" type="ORF">RND81_09G220200</name>
</gene>